<feature type="compositionally biased region" description="Basic residues" evidence="1">
    <location>
        <begin position="1"/>
        <end position="12"/>
    </location>
</feature>
<dbReference type="Proteomes" id="UP000321567">
    <property type="component" value="Unassembled WGS sequence"/>
</dbReference>
<name>A0A512H509_9PROT</name>
<protein>
    <submittedName>
        <fullName evidence="2">Uncharacterized protein</fullName>
    </submittedName>
</protein>
<comment type="caution">
    <text evidence="2">The sequence shown here is derived from an EMBL/GenBank/DDBJ whole genome shotgun (WGS) entry which is preliminary data.</text>
</comment>
<dbReference type="EMBL" id="BJZO01000011">
    <property type="protein sequence ID" value="GEO80533.1"/>
    <property type="molecule type" value="Genomic_DNA"/>
</dbReference>
<accession>A0A512H509</accession>
<reference evidence="2 3" key="1">
    <citation type="submission" date="2019-07" db="EMBL/GenBank/DDBJ databases">
        <title>Whole genome shotgun sequence of Rhodospirillum oryzae NBRC 107573.</title>
        <authorList>
            <person name="Hosoyama A."/>
            <person name="Uohara A."/>
            <person name="Ohji S."/>
            <person name="Ichikawa N."/>
        </authorList>
    </citation>
    <scope>NUCLEOTIDE SEQUENCE [LARGE SCALE GENOMIC DNA]</scope>
    <source>
        <strain evidence="2 3">NBRC 107573</strain>
    </source>
</reference>
<dbReference type="AlphaFoldDB" id="A0A512H509"/>
<feature type="region of interest" description="Disordered" evidence="1">
    <location>
        <begin position="1"/>
        <end position="61"/>
    </location>
</feature>
<gene>
    <name evidence="2" type="ORF">ROR02_06640</name>
</gene>
<evidence type="ECO:0000313" key="2">
    <source>
        <dbReference type="EMBL" id="GEO80533.1"/>
    </source>
</evidence>
<sequence length="61" mass="6552">MDFRSSRGHGRARWRDRGGKGTKAQSYTMLGAGRNSARTPKEGTSKARTASPVDRKEGSGA</sequence>
<organism evidence="2 3">
    <name type="scientific">Pararhodospirillum oryzae</name>
    <dbReference type="NCBI Taxonomy" id="478448"/>
    <lineage>
        <taxon>Bacteria</taxon>
        <taxon>Pseudomonadati</taxon>
        <taxon>Pseudomonadota</taxon>
        <taxon>Alphaproteobacteria</taxon>
        <taxon>Rhodospirillales</taxon>
        <taxon>Rhodospirillaceae</taxon>
        <taxon>Pararhodospirillum</taxon>
    </lineage>
</organism>
<evidence type="ECO:0000313" key="3">
    <source>
        <dbReference type="Proteomes" id="UP000321567"/>
    </source>
</evidence>
<proteinExistence type="predicted"/>
<evidence type="ECO:0000256" key="1">
    <source>
        <dbReference type="SAM" id="MobiDB-lite"/>
    </source>
</evidence>
<keyword evidence="3" id="KW-1185">Reference proteome</keyword>